<feature type="compositionally biased region" description="Polar residues" evidence="2">
    <location>
        <begin position="966"/>
        <end position="988"/>
    </location>
</feature>
<evidence type="ECO:0000256" key="1">
    <source>
        <dbReference type="ARBA" id="ARBA00023242"/>
    </source>
</evidence>
<feature type="compositionally biased region" description="Polar residues" evidence="2">
    <location>
        <begin position="682"/>
        <end position="691"/>
    </location>
</feature>
<evidence type="ECO:0000313" key="5">
    <source>
        <dbReference type="Proteomes" id="UP000073492"/>
    </source>
</evidence>
<dbReference type="CDD" id="cd12148">
    <property type="entry name" value="fungal_TF_MHR"/>
    <property type="match status" value="1"/>
</dbReference>
<protein>
    <recommendedName>
        <fullName evidence="3">Xylanolytic transcriptional activator regulatory domain-containing protein</fullName>
    </recommendedName>
</protein>
<feature type="region of interest" description="Disordered" evidence="2">
    <location>
        <begin position="415"/>
        <end position="471"/>
    </location>
</feature>
<organism evidence="4 5">
    <name type="scientific">Pseudocercospora musae</name>
    <dbReference type="NCBI Taxonomy" id="113226"/>
    <lineage>
        <taxon>Eukaryota</taxon>
        <taxon>Fungi</taxon>
        <taxon>Dikarya</taxon>
        <taxon>Ascomycota</taxon>
        <taxon>Pezizomycotina</taxon>
        <taxon>Dothideomycetes</taxon>
        <taxon>Dothideomycetidae</taxon>
        <taxon>Mycosphaerellales</taxon>
        <taxon>Mycosphaerellaceae</taxon>
        <taxon>Pseudocercospora</taxon>
    </lineage>
</organism>
<sequence length="1090" mass="119132">MQRVDAGAAIPPTTTKQSQSQSQSQQQQPKGMSMSLSMCLSIMSTIWTGRSFLSTPLTPRSIALCHKLWCSTSETPTHWCSMRDMSEAKDGMLRRTTLLRNNKLECGGYTETAAPAPNRKTTDALHRRPPPLPPENALSRTQSGGHDLTRVASGGQSPRSYTEPRPGSPDASRHDEPRESLFSGPRNRMPYFRWLGPTAIMPGFKQMVVKVKRSDTDPHARTSTDGGIRSPSLNNLHTAETRVASLYSSTPAPVESDVRTPLTLPFYDTSAVPPSELITHLANTFFTHLGCNYPFLQRERFLRDLEEKQVDPVLVDAVCALAARFSTHSLLTQSAGHDGEKSTPAEYGHAFAQRAKTALTDTFPCPTVAAAQAALLLAYNEFGEQRDSGLWMYLGISIRMAQDLGLHKTEGLRYMGKDGPTPKVVKQQQRDGARTGVPYKESSLNREDGKEAKPGKEQTPEEEKDAEETKQVERERVDTFWAIFFLDRVVSSGTGRRSTLRDKDIELSFPCMEQPNNKSEYPAPFPALIRIVHLYGRVADLLNSLKEATDITADTPKRLAAMESQVTQFYQGLSLKLHFDAVNFQHYMKAGEGTNFVLLHFWFHTLIVLLHQPTLLMTFSGRMLKLFPNSQQLSMSSAKTIADILSYSQLMDAKASLGNPFTSQPIYIAACAFLRETAEQTATSNAQSRANSPHRASSRDATSTSDNTSSSNGTPLDAAARKVSITSITNSPNGKPIANAASEPKSQLAKHTLLATAANQHYQLCYKALQSLETYWAGAKYILTILDQKFEGVGDPLLYTAEEAESSMEQPKPEPAFTSPGWRRKLSWGPYVSNPALQSPFWTTKGFGQVPGSPGLGDPSKAAIGWTLTGNMDSTSTNLAWHYASDAANHSNIDPRLSCSLNPSAYEAATSQIANVEYPGHLRTGSSSSQRLASGQDNLARQKPQQRFPGIQNSDAETLLALSSPAFSQQGSTASPANLTSSGYQHQPHNLHPGMHGLPTSAGSHTNMNGGLDRHGYAPEPVGLMGAGQLPMNFMPGDMMIESQDVDTSLLGLDMNTWFDPYSTPEMMQQFYGNNHQPSGGANGTPGTGQ</sequence>
<dbReference type="OrthoDB" id="2354469at2759"/>
<dbReference type="Pfam" id="PF04082">
    <property type="entry name" value="Fungal_trans"/>
    <property type="match status" value="1"/>
</dbReference>
<dbReference type="SMART" id="SM00906">
    <property type="entry name" value="Fungal_trans"/>
    <property type="match status" value="1"/>
</dbReference>
<evidence type="ECO:0000256" key="2">
    <source>
        <dbReference type="SAM" id="MobiDB-lite"/>
    </source>
</evidence>
<feature type="domain" description="Xylanolytic transcriptional activator regulatory" evidence="3">
    <location>
        <begin position="390"/>
        <end position="516"/>
    </location>
</feature>
<keyword evidence="1" id="KW-0539">Nucleus</keyword>
<dbReference type="GO" id="GO:0008270">
    <property type="term" value="F:zinc ion binding"/>
    <property type="evidence" value="ECO:0007669"/>
    <property type="project" value="InterPro"/>
</dbReference>
<comment type="caution">
    <text evidence="4">The sequence shown here is derived from an EMBL/GenBank/DDBJ whole genome shotgun (WGS) entry which is preliminary data.</text>
</comment>
<feature type="region of interest" description="Disordered" evidence="2">
    <location>
        <begin position="966"/>
        <end position="1011"/>
    </location>
</feature>
<gene>
    <name evidence="4" type="ORF">AC579_2285</name>
</gene>
<dbReference type="EMBL" id="LFZO01000006">
    <property type="protein sequence ID" value="KXT18504.1"/>
    <property type="molecule type" value="Genomic_DNA"/>
</dbReference>
<evidence type="ECO:0000259" key="3">
    <source>
        <dbReference type="SMART" id="SM00906"/>
    </source>
</evidence>
<accession>A0A139IVC9</accession>
<feature type="compositionally biased region" description="Polar residues" evidence="2">
    <location>
        <begin position="924"/>
        <end position="947"/>
    </location>
</feature>
<feature type="region of interest" description="Disordered" evidence="2">
    <location>
        <begin position="682"/>
        <end position="717"/>
    </location>
</feature>
<keyword evidence="5" id="KW-1185">Reference proteome</keyword>
<reference evidence="4 5" key="1">
    <citation type="submission" date="2015-07" db="EMBL/GenBank/DDBJ databases">
        <title>Comparative genomics of the Sigatoka disease complex on banana suggests a link between parallel evolutionary changes in Pseudocercospora fijiensis and Pseudocercospora eumusae and increased virulence on the banana host.</title>
        <authorList>
            <person name="Chang T.-C."/>
            <person name="Salvucci A."/>
            <person name="Crous P.W."/>
            <person name="Stergiopoulos I."/>
        </authorList>
    </citation>
    <scope>NUCLEOTIDE SEQUENCE [LARGE SCALE GENOMIC DNA]</scope>
    <source>
        <strain evidence="4 5">CBS 116634</strain>
    </source>
</reference>
<evidence type="ECO:0000313" key="4">
    <source>
        <dbReference type="EMBL" id="KXT18504.1"/>
    </source>
</evidence>
<dbReference type="GO" id="GO:0006351">
    <property type="term" value="P:DNA-templated transcription"/>
    <property type="evidence" value="ECO:0007669"/>
    <property type="project" value="InterPro"/>
</dbReference>
<feature type="region of interest" description="Disordered" evidence="2">
    <location>
        <begin position="1"/>
        <end position="33"/>
    </location>
</feature>
<dbReference type="InterPro" id="IPR007219">
    <property type="entry name" value="XnlR_reg_dom"/>
</dbReference>
<dbReference type="STRING" id="113226.A0A139IVC9"/>
<feature type="region of interest" description="Disordered" evidence="2">
    <location>
        <begin position="919"/>
        <end position="947"/>
    </location>
</feature>
<dbReference type="AlphaFoldDB" id="A0A139IVC9"/>
<feature type="compositionally biased region" description="Low complexity" evidence="2">
    <location>
        <begin position="17"/>
        <end position="33"/>
    </location>
</feature>
<feature type="compositionally biased region" description="Low complexity" evidence="2">
    <location>
        <begin position="699"/>
        <end position="712"/>
    </location>
</feature>
<proteinExistence type="predicted"/>
<dbReference type="GO" id="GO:0003677">
    <property type="term" value="F:DNA binding"/>
    <property type="evidence" value="ECO:0007669"/>
    <property type="project" value="InterPro"/>
</dbReference>
<dbReference type="Proteomes" id="UP000073492">
    <property type="component" value="Unassembled WGS sequence"/>
</dbReference>
<dbReference type="PANTHER" id="PTHR47783">
    <property type="entry name" value="ZN(II)2CYS6 TRANSCRIPTION FACTOR (EUROFUNG)-RELATED"/>
    <property type="match status" value="1"/>
</dbReference>
<dbReference type="PANTHER" id="PTHR47783:SF1">
    <property type="entry name" value="ZN(II)2CYS6 TRANSCRIPTION FACTOR (EUROFUNG)"/>
    <property type="match status" value="1"/>
</dbReference>
<feature type="region of interest" description="Disordered" evidence="2">
    <location>
        <begin position="108"/>
        <end position="187"/>
    </location>
</feature>
<name>A0A139IVC9_9PEZI</name>
<feature type="compositionally biased region" description="Basic and acidic residues" evidence="2">
    <location>
        <begin position="443"/>
        <end position="471"/>
    </location>
</feature>